<feature type="compositionally biased region" description="Basic and acidic residues" evidence="1">
    <location>
        <begin position="288"/>
        <end position="300"/>
    </location>
</feature>
<proteinExistence type="predicted"/>
<dbReference type="Proteomes" id="UP000801428">
    <property type="component" value="Unassembled WGS sequence"/>
</dbReference>
<accession>A0A9P4T631</accession>
<dbReference type="OrthoDB" id="3786249at2759"/>
<reference evidence="2" key="1">
    <citation type="submission" date="2019-04" db="EMBL/GenBank/DDBJ databases">
        <title>Sequencing of skin fungus with MAO and IRED activity.</title>
        <authorList>
            <person name="Marsaioli A.J."/>
            <person name="Bonatto J.M.C."/>
            <person name="Reis Junior O."/>
        </authorList>
    </citation>
    <scope>NUCLEOTIDE SEQUENCE</scope>
    <source>
        <strain evidence="2">30M1</strain>
    </source>
</reference>
<sequence>MRFLTLEECSDSELHCIYHDPERTITLLHPRTACSLQVYAPQDDSHVTVAAFHARRPNNVHAWWLQRLGVVGGQVLGIAHNVVQKAVTTCQNTRPQPVNRASVGDYLASLRTIIPHYDVLDEEEHIREVEPLTAPWLWPLNTYYREARRGYIRHLTEPLIVELINHGLLVANETGIRWKHLDQYILLKVEGSVVDLANWPQLMDLDARMRQANTSGEDDMGGDRPATPLVDPSLPPLKGEKKVRLSAKSSCVSLNGNEQIERVEDVTDNEGKTATRMKDARKARKRKERSEICWDSDRGF</sequence>
<protein>
    <submittedName>
        <fullName evidence="2">Uncharacterized protein</fullName>
    </submittedName>
</protein>
<name>A0A9P4T631_CURKU</name>
<feature type="region of interest" description="Disordered" evidence="1">
    <location>
        <begin position="213"/>
        <end position="238"/>
    </location>
</feature>
<keyword evidence="3" id="KW-1185">Reference proteome</keyword>
<evidence type="ECO:0000313" key="2">
    <source>
        <dbReference type="EMBL" id="KAF2995678.1"/>
    </source>
</evidence>
<organism evidence="2 3">
    <name type="scientific">Curvularia kusanoi</name>
    <name type="common">Cochliobolus kusanoi</name>
    <dbReference type="NCBI Taxonomy" id="90978"/>
    <lineage>
        <taxon>Eukaryota</taxon>
        <taxon>Fungi</taxon>
        <taxon>Dikarya</taxon>
        <taxon>Ascomycota</taxon>
        <taxon>Pezizomycotina</taxon>
        <taxon>Dothideomycetes</taxon>
        <taxon>Pleosporomycetidae</taxon>
        <taxon>Pleosporales</taxon>
        <taxon>Pleosporineae</taxon>
        <taxon>Pleosporaceae</taxon>
        <taxon>Curvularia</taxon>
    </lineage>
</organism>
<evidence type="ECO:0000313" key="3">
    <source>
        <dbReference type="Proteomes" id="UP000801428"/>
    </source>
</evidence>
<feature type="compositionally biased region" description="Basic and acidic residues" evidence="1">
    <location>
        <begin position="268"/>
        <end position="280"/>
    </location>
</feature>
<dbReference type="AlphaFoldDB" id="A0A9P4T631"/>
<dbReference type="EMBL" id="SWKU01000031">
    <property type="protein sequence ID" value="KAF2995678.1"/>
    <property type="molecule type" value="Genomic_DNA"/>
</dbReference>
<gene>
    <name evidence="2" type="ORF">E8E13_002741</name>
</gene>
<comment type="caution">
    <text evidence="2">The sequence shown here is derived from an EMBL/GenBank/DDBJ whole genome shotgun (WGS) entry which is preliminary data.</text>
</comment>
<evidence type="ECO:0000256" key="1">
    <source>
        <dbReference type="SAM" id="MobiDB-lite"/>
    </source>
</evidence>
<feature type="region of interest" description="Disordered" evidence="1">
    <location>
        <begin position="268"/>
        <end position="300"/>
    </location>
</feature>